<comment type="similarity">
    <text evidence="1">Belongs to the chitin synthase family.</text>
</comment>
<dbReference type="HOGENOM" id="CLU_1383962_0_0_1"/>
<protein>
    <recommendedName>
        <fullName evidence="1">Chitin synthase</fullName>
        <ecNumber evidence="1">2.4.1.16</ecNumber>
    </recommendedName>
</protein>
<organism evidence="2 3">
    <name type="scientific">Botryobasidium botryosum (strain FD-172 SS1)</name>
    <dbReference type="NCBI Taxonomy" id="930990"/>
    <lineage>
        <taxon>Eukaryota</taxon>
        <taxon>Fungi</taxon>
        <taxon>Dikarya</taxon>
        <taxon>Basidiomycota</taxon>
        <taxon>Agaricomycotina</taxon>
        <taxon>Agaricomycetes</taxon>
        <taxon>Cantharellales</taxon>
        <taxon>Botryobasidiaceae</taxon>
        <taxon>Botryobasidium</taxon>
    </lineage>
</organism>
<dbReference type="STRING" id="930990.A0A067MP71"/>
<feature type="transmembrane region" description="Helical" evidence="1">
    <location>
        <begin position="131"/>
        <end position="152"/>
    </location>
</feature>
<feature type="transmembrane region" description="Helical" evidence="1">
    <location>
        <begin position="164"/>
        <end position="183"/>
    </location>
</feature>
<gene>
    <name evidence="2" type="ORF">BOTBODRAFT_172370</name>
</gene>
<comment type="subcellular location">
    <subcellularLocation>
        <location evidence="1">Cell membrane</location>
        <topology evidence="1">Multi-pass membrane protein</topology>
    </subcellularLocation>
</comment>
<dbReference type="Proteomes" id="UP000027195">
    <property type="component" value="Unassembled WGS sequence"/>
</dbReference>
<comment type="caution">
    <text evidence="1">Lacks conserved residue(s) required for the propagation of feature annotation.</text>
</comment>
<keyword evidence="1 2" id="KW-0808">Transferase</keyword>
<keyword evidence="1" id="KW-0328">Glycosyltransferase</keyword>
<feature type="transmembrane region" description="Helical" evidence="1">
    <location>
        <begin position="96"/>
        <end position="119"/>
    </location>
</feature>
<keyword evidence="1" id="KW-1133">Transmembrane helix</keyword>
<accession>A0A067MP71</accession>
<keyword evidence="3" id="KW-1185">Reference proteome</keyword>
<keyword evidence="1" id="KW-0812">Transmembrane</keyword>
<name>A0A067MP71_BOTB1</name>
<keyword evidence="1" id="KW-1003">Cell membrane</keyword>
<dbReference type="GO" id="GO:0016740">
    <property type="term" value="F:transferase activity"/>
    <property type="evidence" value="ECO:0007669"/>
    <property type="project" value="UniProtKB-KW"/>
</dbReference>
<dbReference type="AlphaFoldDB" id="A0A067MP71"/>
<evidence type="ECO:0000256" key="1">
    <source>
        <dbReference type="RuleBase" id="RU366040"/>
    </source>
</evidence>
<dbReference type="OrthoDB" id="3258940at2759"/>
<comment type="catalytic activity">
    <reaction evidence="1">
        <text>[(1-&gt;4)-N-acetyl-beta-D-glucosaminyl](n) + UDP-N-acetyl-alpha-D-glucosamine = [(1-&gt;4)-N-acetyl-beta-D-glucosaminyl](n+1) + UDP + H(+)</text>
        <dbReference type="Rhea" id="RHEA:16637"/>
        <dbReference type="Rhea" id="RHEA-COMP:9593"/>
        <dbReference type="Rhea" id="RHEA-COMP:9595"/>
        <dbReference type="ChEBI" id="CHEBI:15378"/>
        <dbReference type="ChEBI" id="CHEBI:17029"/>
        <dbReference type="ChEBI" id="CHEBI:57705"/>
        <dbReference type="ChEBI" id="CHEBI:58223"/>
        <dbReference type="EC" id="2.4.1.16"/>
    </reaction>
</comment>
<dbReference type="EC" id="2.4.1.16" evidence="1"/>
<sequence length="197" mass="22556">MAQRSMRWFPGINLTAHSHFSRPPSDLHIVADRLGLKGIYGTNIFTKNMFLAGDRILCFELVTTAKNQWTLDAYFLALAEPSGYNIFRMFFLHLQAIYNVASLVFSWFAPANIWLTFSIIIDLLPSQTPPIYVFGTAAVTHWFNLVFKWIYLSFLALQVSLSHFLSWVFLTLTHLPQIVLAFGNRPKGEKFAYVATL</sequence>
<reference evidence="3" key="1">
    <citation type="journal article" date="2014" name="Proc. Natl. Acad. Sci. U.S.A.">
        <title>Extensive sampling of basidiomycete genomes demonstrates inadequacy of the white-rot/brown-rot paradigm for wood decay fungi.</title>
        <authorList>
            <person name="Riley R."/>
            <person name="Salamov A.A."/>
            <person name="Brown D.W."/>
            <person name="Nagy L.G."/>
            <person name="Floudas D."/>
            <person name="Held B.W."/>
            <person name="Levasseur A."/>
            <person name="Lombard V."/>
            <person name="Morin E."/>
            <person name="Otillar R."/>
            <person name="Lindquist E.A."/>
            <person name="Sun H."/>
            <person name="LaButti K.M."/>
            <person name="Schmutz J."/>
            <person name="Jabbour D."/>
            <person name="Luo H."/>
            <person name="Baker S.E."/>
            <person name="Pisabarro A.G."/>
            <person name="Walton J.D."/>
            <person name="Blanchette R.A."/>
            <person name="Henrissat B."/>
            <person name="Martin F."/>
            <person name="Cullen D."/>
            <person name="Hibbett D.S."/>
            <person name="Grigoriev I.V."/>
        </authorList>
    </citation>
    <scope>NUCLEOTIDE SEQUENCE [LARGE SCALE GENOMIC DNA]</scope>
    <source>
        <strain evidence="3">FD-172 SS1</strain>
    </source>
</reference>
<keyword evidence="1" id="KW-0961">Cell wall biogenesis/degradation</keyword>
<dbReference type="Pfam" id="PF01644">
    <property type="entry name" value="Chitin_synth_1"/>
    <property type="match status" value="1"/>
</dbReference>
<evidence type="ECO:0000313" key="3">
    <source>
        <dbReference type="Proteomes" id="UP000027195"/>
    </source>
</evidence>
<keyword evidence="1" id="KW-0472">Membrane</keyword>
<dbReference type="EMBL" id="KL198024">
    <property type="protein sequence ID" value="KDQ17324.1"/>
    <property type="molecule type" value="Genomic_DNA"/>
</dbReference>
<dbReference type="InParanoid" id="A0A067MP71"/>
<evidence type="ECO:0000313" key="2">
    <source>
        <dbReference type="EMBL" id="KDQ17324.1"/>
    </source>
</evidence>
<proteinExistence type="inferred from homology"/>
<comment type="function">
    <text evidence="1">Polymerizes chitin, a structural polymer of the cell wall and septum, by transferring the sugar moiety of UDP-GlcNAc to the non-reducing end of the growing chitin polymer.</text>
</comment>